<dbReference type="Gene3D" id="3.40.50.920">
    <property type="match status" value="1"/>
</dbReference>
<gene>
    <name evidence="2" type="ORF">S06H3_23577</name>
</gene>
<proteinExistence type="predicted"/>
<organism evidence="2">
    <name type="scientific">marine sediment metagenome</name>
    <dbReference type="NCBI Taxonomy" id="412755"/>
    <lineage>
        <taxon>unclassified sequences</taxon>
        <taxon>metagenomes</taxon>
        <taxon>ecological metagenomes</taxon>
    </lineage>
</organism>
<evidence type="ECO:0008006" key="3">
    <source>
        <dbReference type="Google" id="ProtNLM"/>
    </source>
</evidence>
<sequence length="125" mass="14058">PPSNKTQIINRKKPKKTDKTFFNTEEIPPMPSVGDGFNVPVTGSTHNKHGHRYTADPIVHRQLVERLVNKINKNASQIVNHEDHNIENCEIIIISYGCTSRAVHETIELAEKRGINAGSIRLKTL</sequence>
<feature type="region of interest" description="Disordered" evidence="1">
    <location>
        <begin position="22"/>
        <end position="56"/>
    </location>
</feature>
<protein>
    <recommendedName>
        <fullName evidence="3">Pyruvate:ferredoxin oxidoreductase core domain-containing protein</fullName>
    </recommendedName>
</protein>
<dbReference type="AlphaFoldDB" id="X1MQL4"/>
<dbReference type="EMBL" id="BARV01012848">
    <property type="protein sequence ID" value="GAI08669.1"/>
    <property type="molecule type" value="Genomic_DNA"/>
</dbReference>
<reference evidence="2" key="1">
    <citation type="journal article" date="2014" name="Front. Microbiol.">
        <title>High frequency of phylogenetically diverse reductive dehalogenase-homologous genes in deep subseafloor sedimentary metagenomes.</title>
        <authorList>
            <person name="Kawai M."/>
            <person name="Futagami T."/>
            <person name="Toyoda A."/>
            <person name="Takaki Y."/>
            <person name="Nishi S."/>
            <person name="Hori S."/>
            <person name="Arai W."/>
            <person name="Tsubouchi T."/>
            <person name="Morono Y."/>
            <person name="Uchiyama I."/>
            <person name="Ito T."/>
            <person name="Fujiyama A."/>
            <person name="Inagaki F."/>
            <person name="Takami H."/>
        </authorList>
    </citation>
    <scope>NUCLEOTIDE SEQUENCE</scope>
    <source>
        <strain evidence="2">Expedition CK06-06</strain>
    </source>
</reference>
<feature type="non-terminal residue" evidence="2">
    <location>
        <position position="1"/>
    </location>
</feature>
<accession>X1MQL4</accession>
<evidence type="ECO:0000313" key="2">
    <source>
        <dbReference type="EMBL" id="GAI08669.1"/>
    </source>
</evidence>
<dbReference type="SUPFAM" id="SSF52922">
    <property type="entry name" value="TK C-terminal domain-like"/>
    <property type="match status" value="1"/>
</dbReference>
<evidence type="ECO:0000256" key="1">
    <source>
        <dbReference type="SAM" id="MobiDB-lite"/>
    </source>
</evidence>
<name>X1MQL4_9ZZZZ</name>
<dbReference type="InterPro" id="IPR009014">
    <property type="entry name" value="Transketo_C/PFOR_II"/>
</dbReference>
<comment type="caution">
    <text evidence="2">The sequence shown here is derived from an EMBL/GenBank/DDBJ whole genome shotgun (WGS) entry which is preliminary data.</text>
</comment>